<name>A0A2B7XUU3_POLH7</name>
<proteinExistence type="predicted"/>
<reference evidence="1 2" key="1">
    <citation type="submission" date="2017-10" db="EMBL/GenBank/DDBJ databases">
        <title>Comparative genomics in systemic dimorphic fungi from Ajellomycetaceae.</title>
        <authorList>
            <person name="Munoz J.F."/>
            <person name="Mcewen J.G."/>
            <person name="Clay O.K."/>
            <person name="Cuomo C.A."/>
        </authorList>
    </citation>
    <scope>NUCLEOTIDE SEQUENCE [LARGE SCALE GENOMIC DNA]</scope>
    <source>
        <strain evidence="1 2">UAMH7299</strain>
    </source>
</reference>
<accession>A0A2B7XUU3</accession>
<gene>
    <name evidence="1" type="ORF">AJ80_06702</name>
</gene>
<organism evidence="1 2">
    <name type="scientific">Polytolypa hystricis (strain UAMH7299)</name>
    <dbReference type="NCBI Taxonomy" id="1447883"/>
    <lineage>
        <taxon>Eukaryota</taxon>
        <taxon>Fungi</taxon>
        <taxon>Dikarya</taxon>
        <taxon>Ascomycota</taxon>
        <taxon>Pezizomycotina</taxon>
        <taxon>Eurotiomycetes</taxon>
        <taxon>Eurotiomycetidae</taxon>
        <taxon>Onygenales</taxon>
        <taxon>Onygenales incertae sedis</taxon>
        <taxon>Polytolypa</taxon>
    </lineage>
</organism>
<dbReference type="AlphaFoldDB" id="A0A2B7XUU3"/>
<evidence type="ECO:0000313" key="1">
    <source>
        <dbReference type="EMBL" id="PGH12541.1"/>
    </source>
</evidence>
<evidence type="ECO:0000313" key="2">
    <source>
        <dbReference type="Proteomes" id="UP000224634"/>
    </source>
</evidence>
<protein>
    <submittedName>
        <fullName evidence="1">Uncharacterized protein</fullName>
    </submittedName>
</protein>
<dbReference type="Proteomes" id="UP000224634">
    <property type="component" value="Unassembled WGS sequence"/>
</dbReference>
<keyword evidence="2" id="KW-1185">Reference proteome</keyword>
<comment type="caution">
    <text evidence="1">The sequence shown here is derived from an EMBL/GenBank/DDBJ whole genome shotgun (WGS) entry which is preliminary data.</text>
</comment>
<dbReference type="EMBL" id="PDNA01000116">
    <property type="protein sequence ID" value="PGH12541.1"/>
    <property type="molecule type" value="Genomic_DNA"/>
</dbReference>
<sequence length="273" mass="29454">MVRNTKSRAYEGGGEGGGCGAVLARREKRTIDYGGQHSAKKSPSLCGCAVTVGRSTPTFVFSSRFLQPSDEASTPILFSPSASLRIEGCDTTEPQCWVKKRVAARRLGGSKVHTNDSKQVRLHSRLRWWVRTRAGRDHATHTVQRASGRLGVCCATKKQASKTSLESRRRGGWESRTVAGYRDYARGRAGGGGESLVAVLSASLFHAGKSKVRWGGGKGKTGQLKRAVVKALQAEDGQPDDDCRGITQMQKQDHGAAVQRTIESIRLDKSGEG</sequence>